<dbReference type="FunFam" id="2.40.30.20:FF:000003">
    <property type="entry name" value="Riboflavin synthase, alpha subunit"/>
    <property type="match status" value="1"/>
</dbReference>
<feature type="domain" description="Lumazine-binding" evidence="12">
    <location>
        <begin position="1"/>
        <end position="99"/>
    </location>
</feature>
<keyword evidence="14" id="KW-1185">Reference proteome</keyword>
<comment type="pathway">
    <text evidence="3">Cofactor biosynthesis; riboflavin biosynthesis; riboflavin from 2-hydroxy-3-oxobutyl phosphate and 5-amino-6-(D-ribitylamino)uracil: step 2/2.</text>
</comment>
<dbReference type="InterPro" id="IPR001783">
    <property type="entry name" value="Lumazine-bd"/>
</dbReference>
<evidence type="ECO:0000256" key="11">
    <source>
        <dbReference type="PROSITE-ProRule" id="PRU00524"/>
    </source>
</evidence>
<dbReference type="NCBIfam" id="TIGR00187">
    <property type="entry name" value="ribE"/>
    <property type="match status" value="1"/>
</dbReference>
<gene>
    <name evidence="13" type="ORF">F2P47_08945</name>
</gene>
<dbReference type="PANTHER" id="PTHR21098:SF12">
    <property type="entry name" value="RIBOFLAVIN SYNTHASE"/>
    <property type="match status" value="1"/>
</dbReference>
<evidence type="ECO:0000256" key="4">
    <source>
        <dbReference type="ARBA" id="ARBA00011233"/>
    </source>
</evidence>
<evidence type="ECO:0000256" key="5">
    <source>
        <dbReference type="ARBA" id="ARBA00012827"/>
    </source>
</evidence>
<evidence type="ECO:0000259" key="12">
    <source>
        <dbReference type="PROSITE" id="PS51177"/>
    </source>
</evidence>
<evidence type="ECO:0000256" key="7">
    <source>
        <dbReference type="ARBA" id="ARBA00022619"/>
    </source>
</evidence>
<feature type="domain" description="Lumazine-binding" evidence="12">
    <location>
        <begin position="100"/>
        <end position="204"/>
    </location>
</feature>
<dbReference type="InterPro" id="IPR023366">
    <property type="entry name" value="ATP_synth_asu-like_sf"/>
</dbReference>
<comment type="subunit">
    <text evidence="4">Homotrimer.</text>
</comment>
<dbReference type="Proteomes" id="UP000468901">
    <property type="component" value="Unassembled WGS sequence"/>
</dbReference>
<keyword evidence="7" id="KW-0686">Riboflavin biosynthesis</keyword>
<comment type="caution">
    <text evidence="13">The sequence shown here is derived from an EMBL/GenBank/DDBJ whole genome shotgun (WGS) entry which is preliminary data.</text>
</comment>
<name>A0A6N6VIZ7_9HYPH</name>
<comment type="function">
    <text evidence="2">Catalyzes the dismutation of two molecules of 6,7-dimethyl-8-ribityllumazine, resulting in the formation of riboflavin and 5-amino-6-(D-ribitylamino)uracil.</text>
</comment>
<dbReference type="AlphaFoldDB" id="A0A6N6VIZ7"/>
<evidence type="ECO:0000256" key="6">
    <source>
        <dbReference type="ARBA" id="ARBA00013950"/>
    </source>
</evidence>
<dbReference type="NCBIfam" id="NF006767">
    <property type="entry name" value="PRK09289.1"/>
    <property type="match status" value="1"/>
</dbReference>
<dbReference type="PANTHER" id="PTHR21098">
    <property type="entry name" value="RIBOFLAVIN SYNTHASE ALPHA CHAIN"/>
    <property type="match status" value="1"/>
</dbReference>
<dbReference type="PIRSF" id="PIRSF000498">
    <property type="entry name" value="Riboflavin_syn_A"/>
    <property type="match status" value="1"/>
</dbReference>
<dbReference type="EMBL" id="WESC01000007">
    <property type="protein sequence ID" value="KAB7740125.1"/>
    <property type="molecule type" value="Genomic_DNA"/>
</dbReference>
<dbReference type="InterPro" id="IPR026017">
    <property type="entry name" value="Lumazine-bd_dom"/>
</dbReference>
<organism evidence="13 14">
    <name type="scientific">Parvibaculum sedimenti</name>
    <dbReference type="NCBI Taxonomy" id="2608632"/>
    <lineage>
        <taxon>Bacteria</taxon>
        <taxon>Pseudomonadati</taxon>
        <taxon>Pseudomonadota</taxon>
        <taxon>Alphaproteobacteria</taxon>
        <taxon>Hyphomicrobiales</taxon>
        <taxon>Parvibaculaceae</taxon>
        <taxon>Parvibaculum</taxon>
    </lineage>
</organism>
<dbReference type="SUPFAM" id="SSF63380">
    <property type="entry name" value="Riboflavin synthase domain-like"/>
    <property type="match status" value="2"/>
</dbReference>
<dbReference type="RefSeq" id="WP_152216011.1">
    <property type="nucleotide sequence ID" value="NZ_JBAQYD010000149.1"/>
</dbReference>
<protein>
    <recommendedName>
        <fullName evidence="6 10">Riboflavin synthase</fullName>
        <ecNumber evidence="5 10">2.5.1.9</ecNumber>
    </recommendedName>
</protein>
<dbReference type="GO" id="GO:0004746">
    <property type="term" value="F:riboflavin synthase activity"/>
    <property type="evidence" value="ECO:0007669"/>
    <property type="project" value="UniProtKB-UniRule"/>
</dbReference>
<dbReference type="InterPro" id="IPR017938">
    <property type="entry name" value="Riboflavin_synthase-like_b-brl"/>
</dbReference>
<evidence type="ECO:0000313" key="14">
    <source>
        <dbReference type="Proteomes" id="UP000468901"/>
    </source>
</evidence>
<evidence type="ECO:0000256" key="9">
    <source>
        <dbReference type="ARBA" id="ARBA00022737"/>
    </source>
</evidence>
<dbReference type="GO" id="GO:0009231">
    <property type="term" value="P:riboflavin biosynthetic process"/>
    <property type="evidence" value="ECO:0007669"/>
    <property type="project" value="UniProtKB-KW"/>
</dbReference>
<comment type="catalytic activity">
    <reaction evidence="1">
        <text>2 6,7-dimethyl-8-(1-D-ribityl)lumazine + H(+) = 5-amino-6-(D-ribitylamino)uracil + riboflavin</text>
        <dbReference type="Rhea" id="RHEA:20772"/>
        <dbReference type="ChEBI" id="CHEBI:15378"/>
        <dbReference type="ChEBI" id="CHEBI:15934"/>
        <dbReference type="ChEBI" id="CHEBI:57986"/>
        <dbReference type="ChEBI" id="CHEBI:58201"/>
        <dbReference type="EC" id="2.5.1.9"/>
    </reaction>
</comment>
<keyword evidence="8 13" id="KW-0808">Transferase</keyword>
<dbReference type="FunFam" id="2.40.30.20:FF:000004">
    <property type="entry name" value="Riboflavin synthase, alpha subunit"/>
    <property type="match status" value="1"/>
</dbReference>
<feature type="repeat" description="Lumazine-binding" evidence="11">
    <location>
        <begin position="1"/>
        <end position="99"/>
    </location>
</feature>
<dbReference type="PROSITE" id="PS51177">
    <property type="entry name" value="LUMAZINE_BIND"/>
    <property type="match status" value="2"/>
</dbReference>
<reference evidence="13 14" key="1">
    <citation type="submission" date="2019-09" db="EMBL/GenBank/DDBJ databases">
        <title>Parvibaculum sedimenti sp. nov., isolated from sediment.</title>
        <authorList>
            <person name="Wang Y."/>
        </authorList>
    </citation>
    <scope>NUCLEOTIDE SEQUENCE [LARGE SCALE GENOMIC DNA]</scope>
    <source>
        <strain evidence="13 14">HXT-9</strain>
    </source>
</reference>
<evidence type="ECO:0000313" key="13">
    <source>
        <dbReference type="EMBL" id="KAB7740125.1"/>
    </source>
</evidence>
<accession>A0A6N6VIZ7</accession>
<dbReference type="Gene3D" id="2.40.30.20">
    <property type="match status" value="2"/>
</dbReference>
<proteinExistence type="predicted"/>
<evidence type="ECO:0000256" key="1">
    <source>
        <dbReference type="ARBA" id="ARBA00000968"/>
    </source>
</evidence>
<keyword evidence="9" id="KW-0677">Repeat</keyword>
<evidence type="ECO:0000256" key="2">
    <source>
        <dbReference type="ARBA" id="ARBA00002803"/>
    </source>
</evidence>
<dbReference type="CDD" id="cd00402">
    <property type="entry name" value="Riboflavin_synthase_like"/>
    <property type="match status" value="1"/>
</dbReference>
<feature type="repeat" description="Lumazine-binding" evidence="11">
    <location>
        <begin position="100"/>
        <end position="204"/>
    </location>
</feature>
<dbReference type="EC" id="2.5.1.9" evidence="5 10"/>
<sequence>MFTGIITDVGRIKSVETRGDTRFVIETNYDPDTIALGASIACSGCCLTVIEKGRGAERNWFAVDASGETLGCTTLGSWKQGTAINLERALKAGDELGGHIVSGHVDGVGRIVDMHPEGDSMRFTFEAPAALRKFIAPKGSVTIDGTSLTVNEVEDVRVDDEMRARFGVNIIPHTQAVTTWGQAKAGNSVNLEIDMLARYVARLAEKD</sequence>
<evidence type="ECO:0000256" key="10">
    <source>
        <dbReference type="NCBIfam" id="TIGR00187"/>
    </source>
</evidence>
<evidence type="ECO:0000256" key="8">
    <source>
        <dbReference type="ARBA" id="ARBA00022679"/>
    </source>
</evidence>
<dbReference type="Pfam" id="PF00677">
    <property type="entry name" value="Lum_binding"/>
    <property type="match status" value="2"/>
</dbReference>
<evidence type="ECO:0000256" key="3">
    <source>
        <dbReference type="ARBA" id="ARBA00004887"/>
    </source>
</evidence>